<feature type="region of interest" description="Disordered" evidence="3">
    <location>
        <begin position="44"/>
        <end position="74"/>
    </location>
</feature>
<dbReference type="PROSITE" id="PS50105">
    <property type="entry name" value="SAM_DOMAIN"/>
    <property type="match status" value="2"/>
</dbReference>
<evidence type="ECO:0000259" key="4">
    <source>
        <dbReference type="PROSITE" id="PS50105"/>
    </source>
</evidence>
<dbReference type="Proteomes" id="UP000887577">
    <property type="component" value="Unplaced"/>
</dbReference>
<feature type="compositionally biased region" description="Polar residues" evidence="3">
    <location>
        <begin position="44"/>
        <end position="70"/>
    </location>
</feature>
<dbReference type="Pfam" id="PF00536">
    <property type="entry name" value="SAM_1"/>
    <property type="match status" value="1"/>
</dbReference>
<dbReference type="PANTHER" id="PTHR24174">
    <property type="entry name" value="ANKYRIN REPEAT AND STERILE ALPHA MOTIF DOMAIN-CONTAINING PROTEIN 1"/>
    <property type="match status" value="1"/>
</dbReference>
<feature type="region of interest" description="Disordered" evidence="3">
    <location>
        <begin position="158"/>
        <end position="204"/>
    </location>
</feature>
<dbReference type="Gene3D" id="1.10.150.50">
    <property type="entry name" value="Transcription Factor, Ets-1"/>
    <property type="match status" value="2"/>
</dbReference>
<reference evidence="6" key="1">
    <citation type="submission" date="2022-11" db="UniProtKB">
        <authorList>
            <consortium name="WormBaseParasite"/>
        </authorList>
    </citation>
    <scope>IDENTIFICATION</scope>
</reference>
<evidence type="ECO:0000256" key="2">
    <source>
        <dbReference type="ARBA" id="ARBA00023043"/>
    </source>
</evidence>
<dbReference type="SMART" id="SM00454">
    <property type="entry name" value="SAM"/>
    <property type="match status" value="2"/>
</dbReference>
<dbReference type="AlphaFoldDB" id="A0A914YTL3"/>
<proteinExistence type="predicted"/>
<evidence type="ECO:0000313" key="5">
    <source>
        <dbReference type="Proteomes" id="UP000887577"/>
    </source>
</evidence>
<dbReference type="InterPro" id="IPR001660">
    <property type="entry name" value="SAM"/>
</dbReference>
<feature type="compositionally biased region" description="Polar residues" evidence="3">
    <location>
        <begin position="160"/>
        <end position="201"/>
    </location>
</feature>
<dbReference type="InterPro" id="IPR013761">
    <property type="entry name" value="SAM/pointed_sf"/>
</dbReference>
<evidence type="ECO:0000313" key="6">
    <source>
        <dbReference type="WBParaSite" id="PSU_v2.g3005.t1"/>
    </source>
</evidence>
<dbReference type="WBParaSite" id="PSU_v2.g3005.t1">
    <property type="protein sequence ID" value="PSU_v2.g3005.t1"/>
    <property type="gene ID" value="PSU_v2.g3005"/>
</dbReference>
<keyword evidence="1" id="KW-0677">Repeat</keyword>
<protein>
    <submittedName>
        <fullName evidence="6">SAM domain-containing protein</fullName>
    </submittedName>
</protein>
<dbReference type="PANTHER" id="PTHR24174:SF16">
    <property type="entry name" value="CASKIN-2"/>
    <property type="match status" value="1"/>
</dbReference>
<dbReference type="SUPFAM" id="SSF47769">
    <property type="entry name" value="SAM/Pointed domain"/>
    <property type="match status" value="2"/>
</dbReference>
<feature type="region of interest" description="Disordered" evidence="3">
    <location>
        <begin position="371"/>
        <end position="392"/>
    </location>
</feature>
<evidence type="ECO:0000256" key="3">
    <source>
        <dbReference type="SAM" id="MobiDB-lite"/>
    </source>
</evidence>
<keyword evidence="2" id="KW-0040">ANK repeat</keyword>
<keyword evidence="5" id="KW-1185">Reference proteome</keyword>
<accession>A0A914YTL3</accession>
<organism evidence="5 6">
    <name type="scientific">Panagrolaimus superbus</name>
    <dbReference type="NCBI Taxonomy" id="310955"/>
    <lineage>
        <taxon>Eukaryota</taxon>
        <taxon>Metazoa</taxon>
        <taxon>Ecdysozoa</taxon>
        <taxon>Nematoda</taxon>
        <taxon>Chromadorea</taxon>
        <taxon>Rhabditida</taxon>
        <taxon>Tylenchina</taxon>
        <taxon>Panagrolaimomorpha</taxon>
        <taxon>Panagrolaimoidea</taxon>
        <taxon>Panagrolaimidae</taxon>
        <taxon>Panagrolaimus</taxon>
    </lineage>
</organism>
<evidence type="ECO:0000256" key="1">
    <source>
        <dbReference type="ARBA" id="ARBA00022737"/>
    </source>
</evidence>
<sequence>MGYEVYQKMNENAKHYRKIKKVNVPMVPEISTTTNDIIESAFNSSNTTDYHTDSGSNASDRNSFYTNSSAPLPGISPTPSRAESLFDSAATVASFTDDDYSCSETVAVASNPMSRSCSTMMQHANSYGSIAPNYSLASTESHHSSGFNSAARNRLHYPTAGSSNSLSSTHINNQRSTSSCMTDKNNSHFNGKNNSRSSSTICPPGSSVPYRLARPIRNNKNWHKVAEMITKGVSEMEVLADWLNSLGFSNYLQLFLFQGYDLASIARVTPQDLIALGITQPNHRRQLIQDIHQWNITDGYPSYVPSSNGIRDFLSAIGLSQYIELFESQKYNTIKDLEELSWEDLEDVGVKKLGHMKRLCIALKKLKTNREARQKKNSEVNSSSEGNYQHINDYPTATLTSRSSTALGDHGSFESACNTLRKPSRMSMPEQRQRPIAPVFPSHHVSTSSENIKLSSKDIIKKSECDSLTTTESQKEHHFSLDTRKPAKLNLITKDQILSKLDDIENDDALSMSVADDIPPSPAPISCNSALERIYAINNHQPSNNFELYQGNYQFINGSNGLPVTSHLRYHHNEEPYINDMEHLNDLGQMLRDLTDELDAKLNPCGSTAV</sequence>
<feature type="domain" description="SAM" evidence="4">
    <location>
        <begin position="234"/>
        <end position="297"/>
    </location>
</feature>
<name>A0A914YTL3_9BILA</name>
<dbReference type="InterPro" id="IPR033635">
    <property type="entry name" value="ANKS1/Caskin"/>
</dbReference>
<dbReference type="Pfam" id="PF07647">
    <property type="entry name" value="SAM_2"/>
    <property type="match status" value="1"/>
</dbReference>
<feature type="domain" description="SAM" evidence="4">
    <location>
        <begin position="305"/>
        <end position="369"/>
    </location>
</feature>
<feature type="compositionally biased region" description="Polar residues" evidence="3">
    <location>
        <begin position="379"/>
        <end position="390"/>
    </location>
</feature>